<keyword evidence="3" id="KW-0378">Hydrolase</keyword>
<dbReference type="Pfam" id="PF00326">
    <property type="entry name" value="Peptidase_S9"/>
    <property type="match status" value="1"/>
</dbReference>
<dbReference type="AlphaFoldDB" id="E0TFP7"/>
<dbReference type="InterPro" id="IPR023302">
    <property type="entry name" value="Pept_S9A_N"/>
</dbReference>
<dbReference type="MEROPS" id="S09.010"/>
<evidence type="ECO:0000256" key="2">
    <source>
        <dbReference type="ARBA" id="ARBA00022670"/>
    </source>
</evidence>
<dbReference type="KEGG" id="pbr:PB2503_04937"/>
<dbReference type="PANTHER" id="PTHR11757:SF19">
    <property type="entry name" value="PROLYL ENDOPEPTIDASE-LIKE"/>
    <property type="match status" value="1"/>
</dbReference>
<comment type="similarity">
    <text evidence="1">Belongs to the peptidase S9A family.</text>
</comment>
<evidence type="ECO:0000256" key="1">
    <source>
        <dbReference type="ARBA" id="ARBA00005228"/>
    </source>
</evidence>
<dbReference type="Gene3D" id="3.40.50.1820">
    <property type="entry name" value="alpha/beta hydrolase"/>
    <property type="match status" value="1"/>
</dbReference>
<protein>
    <submittedName>
        <fullName evidence="7">Peptidase S9, prolyl oligopeptidase</fullName>
    </submittedName>
</protein>
<reference evidence="8" key="1">
    <citation type="submission" date="2010-08" db="EMBL/GenBank/DDBJ databases">
        <title>Genome sequence of Parvularcula bermudensis HTCC2503.</title>
        <authorList>
            <person name="Kang D.-M."/>
            <person name="Oh H.-M."/>
            <person name="Cho J.-C."/>
        </authorList>
    </citation>
    <scope>NUCLEOTIDE SEQUENCE [LARGE SCALE GENOMIC DNA]</scope>
    <source>
        <strain evidence="8">ATCC BAA-594 / HTCC2503 / KCTC 12087</strain>
    </source>
</reference>
<feature type="domain" description="Peptidase S9A N-terminal" evidence="6">
    <location>
        <begin position="70"/>
        <end position="478"/>
    </location>
</feature>
<evidence type="ECO:0000313" key="7">
    <source>
        <dbReference type="EMBL" id="ADM09062.1"/>
    </source>
</evidence>
<dbReference type="HOGENOM" id="CLU_011290_0_1_5"/>
<keyword evidence="8" id="KW-1185">Reference proteome</keyword>
<reference evidence="7 8" key="2">
    <citation type="journal article" date="2011" name="J. Bacteriol.">
        <title>Complete genome sequence of strain HTCC2503T of Parvularcula bermudensis, the type species of the order "Parvularculales" in the class Alphaproteobacteria.</title>
        <authorList>
            <person name="Oh H.M."/>
            <person name="Kang I."/>
            <person name="Vergin K.L."/>
            <person name="Kang D."/>
            <person name="Rhee K.H."/>
            <person name="Giovannoni S.J."/>
            <person name="Cho J.C."/>
        </authorList>
    </citation>
    <scope>NUCLEOTIDE SEQUENCE [LARGE SCALE GENOMIC DNA]</scope>
    <source>
        <strain evidence="8">ATCC BAA-594 / HTCC2503 / KCTC 12087</strain>
    </source>
</reference>
<dbReference type="InterPro" id="IPR029058">
    <property type="entry name" value="AB_hydrolase_fold"/>
</dbReference>
<dbReference type="Gene3D" id="2.130.10.120">
    <property type="entry name" value="Prolyl oligopeptidase, N-terminal domain"/>
    <property type="match status" value="1"/>
</dbReference>
<dbReference type="InterPro" id="IPR002470">
    <property type="entry name" value="Peptidase_S9A"/>
</dbReference>
<dbReference type="InterPro" id="IPR002471">
    <property type="entry name" value="Pept_S9_AS"/>
</dbReference>
<accession>E0TFP7</accession>
<gene>
    <name evidence="7" type="ordered locus">PB2503_04937</name>
</gene>
<dbReference type="GO" id="GO:0004252">
    <property type="term" value="F:serine-type endopeptidase activity"/>
    <property type="evidence" value="ECO:0007669"/>
    <property type="project" value="InterPro"/>
</dbReference>
<dbReference type="PROSITE" id="PS00708">
    <property type="entry name" value="PRO_ENDOPEP_SER"/>
    <property type="match status" value="1"/>
</dbReference>
<name>E0TFP7_PARBH</name>
<dbReference type="Proteomes" id="UP000001302">
    <property type="component" value="Chromosome"/>
</dbReference>
<evidence type="ECO:0000259" key="6">
    <source>
        <dbReference type="Pfam" id="PF02897"/>
    </source>
</evidence>
<feature type="domain" description="Peptidase S9 prolyl oligopeptidase catalytic" evidence="5">
    <location>
        <begin position="538"/>
        <end position="755"/>
    </location>
</feature>
<sequence>MQEMTMGSNTKAWTTLFWSLGLALLSGCGPWAPDNTVTETENAEAISPQEAAARREDIPMVIRRSADLTPPVAEKRPMTIDQHGIERTDSYGWLRDENWQEVLRDPSTLNADIRRHLEAEVAYYQEATAHLSDLRATLVSEMRGRIKEDESAVPMPDGPYAYYVRYREGGDYPVYARRPRDGGDEDVIYDGDAERGDASFFDIGGVDVSPDHRLLAYSIDRLGSEYFDMKIRQLDTGKEYDEVIPSTDGDAVWAADSQSFFYVERDDNQRPKRVKHHILGTPPTEDRLVYEEPDDAMFLGIDETSSEAFLIIGVGNGVTSEARVIPLDDPMADPVLIAPRIKNQLYDVDHRGDHFYIRTNADEAVNFKIVRAPVEAPGRENWEDFIPHRSAVFLSGFVPFKDYIVRGERENALPRLIVGDYDGNEHSIAFDEAAYALGLDGWGEFDTELVRFSYESPTTPEQIFDYNMRTRERTLRKTQTVPSGHDPSLYTLDNLHLPAQDGETIPVTVLRLKTIPLDGSAPLLLYGYGAYGAYIPDSFSTSVLSLVDRGVVYALAHIRGGSAKGRQWYLDGKLDKKQNSFSDFNDAARALIDRGYTEKGRIVAYGGSAGGLLVGAAVNRAPDLYGGILAAVPFVDVLTTISDAELPLTPPEWDEWGNPITEREQYDWIAAYSPYDNIKAGAAYPPILATGGLTDYRVTYWEPAKWIARLREEATGGPFLLRMNMEAGHGGSAARFERLEERAHLYAFALDLLGKGETTPVSHQR</sequence>
<dbReference type="STRING" id="314260.PB2503_04937"/>
<dbReference type="SUPFAM" id="SSF50993">
    <property type="entry name" value="Peptidase/esterase 'gauge' domain"/>
    <property type="match status" value="1"/>
</dbReference>
<keyword evidence="4" id="KW-0720">Serine protease</keyword>
<evidence type="ECO:0000259" key="5">
    <source>
        <dbReference type="Pfam" id="PF00326"/>
    </source>
</evidence>
<dbReference type="InterPro" id="IPR051543">
    <property type="entry name" value="Serine_Peptidase_S9A"/>
</dbReference>
<keyword evidence="2" id="KW-0645">Protease</keyword>
<evidence type="ECO:0000256" key="4">
    <source>
        <dbReference type="ARBA" id="ARBA00022825"/>
    </source>
</evidence>
<dbReference type="InterPro" id="IPR001375">
    <property type="entry name" value="Peptidase_S9_cat"/>
</dbReference>
<dbReference type="EMBL" id="CP002156">
    <property type="protein sequence ID" value="ADM09062.1"/>
    <property type="molecule type" value="Genomic_DNA"/>
</dbReference>
<organism evidence="7 8">
    <name type="scientific">Parvularcula bermudensis (strain ATCC BAA-594 / HTCC2503 / KCTC 12087)</name>
    <dbReference type="NCBI Taxonomy" id="314260"/>
    <lineage>
        <taxon>Bacteria</taxon>
        <taxon>Pseudomonadati</taxon>
        <taxon>Pseudomonadota</taxon>
        <taxon>Alphaproteobacteria</taxon>
        <taxon>Parvularculales</taxon>
        <taxon>Parvularculaceae</taxon>
        <taxon>Parvularcula</taxon>
    </lineage>
</organism>
<evidence type="ECO:0000313" key="8">
    <source>
        <dbReference type="Proteomes" id="UP000001302"/>
    </source>
</evidence>
<dbReference type="PANTHER" id="PTHR11757">
    <property type="entry name" value="PROTEASE FAMILY S9A OLIGOPEPTIDASE"/>
    <property type="match status" value="1"/>
</dbReference>
<dbReference type="Pfam" id="PF02897">
    <property type="entry name" value="Peptidase_S9_N"/>
    <property type="match status" value="1"/>
</dbReference>
<dbReference type="PRINTS" id="PR00862">
    <property type="entry name" value="PROLIGOPTASE"/>
</dbReference>
<dbReference type="GO" id="GO:0006508">
    <property type="term" value="P:proteolysis"/>
    <property type="evidence" value="ECO:0007669"/>
    <property type="project" value="UniProtKB-KW"/>
</dbReference>
<dbReference type="SUPFAM" id="SSF53474">
    <property type="entry name" value="alpha/beta-Hydrolases"/>
    <property type="match status" value="1"/>
</dbReference>
<proteinExistence type="inferred from homology"/>
<evidence type="ECO:0000256" key="3">
    <source>
        <dbReference type="ARBA" id="ARBA00022801"/>
    </source>
</evidence>
<dbReference type="eggNOG" id="COG1770">
    <property type="taxonomic scope" value="Bacteria"/>
</dbReference>